<keyword evidence="4" id="KW-1185">Reference proteome</keyword>
<organism evidence="3 4">
    <name type="scientific">Terrisporobacter muris</name>
    <dbReference type="NCBI Taxonomy" id="2963284"/>
    <lineage>
        <taxon>Bacteria</taxon>
        <taxon>Bacillati</taxon>
        <taxon>Bacillota</taxon>
        <taxon>Clostridia</taxon>
        <taxon>Peptostreptococcales</taxon>
        <taxon>Peptostreptococcaceae</taxon>
        <taxon>Terrisporobacter</taxon>
    </lineage>
</organism>
<proteinExistence type="predicted"/>
<keyword evidence="1" id="KW-0812">Transmembrane</keyword>
<dbReference type="Pfam" id="PF26273">
    <property type="entry name" value="Gly_zipper"/>
    <property type="match status" value="1"/>
</dbReference>
<accession>A0A9X2MD95</accession>
<dbReference type="Proteomes" id="UP001140817">
    <property type="component" value="Unassembled WGS sequence"/>
</dbReference>
<dbReference type="EMBL" id="JANKBY010000275">
    <property type="protein sequence ID" value="MCR1824274.1"/>
    <property type="molecule type" value="Genomic_DNA"/>
</dbReference>
<keyword evidence="1" id="KW-0472">Membrane</keyword>
<sequence length="132" mass="14171">MKKTSKNMAIGMSLGMCFGASFGTSFGGLFGGNIAMGTSMGICIGMLVGLAIGSAKDKAVNAQIEEEGYTIKMIEKDNKSTEYKVTIVNNKRKEVVVTVPSSTMETELFTVGDIVFMDEDGDIEQAFNKENE</sequence>
<protein>
    <recommendedName>
        <fullName evidence="2">Glycine zipper-like domain-containing protein</fullName>
    </recommendedName>
</protein>
<gene>
    <name evidence="3" type="ORF">NSA58_15935</name>
</gene>
<name>A0A9X2MD95_9FIRM</name>
<dbReference type="RefSeq" id="WP_052232884.1">
    <property type="nucleotide sequence ID" value="NZ_JANKBY010000275.1"/>
</dbReference>
<feature type="transmembrane region" description="Helical" evidence="1">
    <location>
        <begin position="33"/>
        <end position="53"/>
    </location>
</feature>
<dbReference type="AlphaFoldDB" id="A0A9X2MD95"/>
<comment type="caution">
    <text evidence="3">The sequence shown here is derived from an EMBL/GenBank/DDBJ whole genome shotgun (WGS) entry which is preliminary data.</text>
</comment>
<reference evidence="3" key="1">
    <citation type="submission" date="2022-07" db="EMBL/GenBank/DDBJ databases">
        <title>Enhanced cultured diversity of the mouse gut microbiota enables custom-made synthetic communities.</title>
        <authorList>
            <person name="Afrizal A."/>
        </authorList>
    </citation>
    <scope>NUCLEOTIDE SEQUENCE</scope>
    <source>
        <strain evidence="3">DSM 29186</strain>
    </source>
</reference>
<evidence type="ECO:0000313" key="3">
    <source>
        <dbReference type="EMBL" id="MCR1824274.1"/>
    </source>
</evidence>
<evidence type="ECO:0000256" key="1">
    <source>
        <dbReference type="SAM" id="Phobius"/>
    </source>
</evidence>
<feature type="domain" description="Glycine zipper-like" evidence="2">
    <location>
        <begin position="2"/>
        <end position="54"/>
    </location>
</feature>
<evidence type="ECO:0000313" key="4">
    <source>
        <dbReference type="Proteomes" id="UP001140817"/>
    </source>
</evidence>
<keyword evidence="1" id="KW-1133">Transmembrane helix</keyword>
<dbReference type="InterPro" id="IPR058598">
    <property type="entry name" value="Gly_zipper-like_dom"/>
</dbReference>
<evidence type="ECO:0000259" key="2">
    <source>
        <dbReference type="Pfam" id="PF26273"/>
    </source>
</evidence>